<evidence type="ECO:0000256" key="3">
    <source>
        <dbReference type="SAM" id="MobiDB-lite"/>
    </source>
</evidence>
<evidence type="ECO:0000313" key="4">
    <source>
        <dbReference type="EMBL" id="GEP70762.1"/>
    </source>
</evidence>
<dbReference type="SUPFAM" id="SSF143120">
    <property type="entry name" value="YefM-like"/>
    <property type="match status" value="1"/>
</dbReference>
<dbReference type="Proteomes" id="UP000321798">
    <property type="component" value="Unassembled WGS sequence"/>
</dbReference>
<dbReference type="Pfam" id="PF02604">
    <property type="entry name" value="PhdYeFM_antitox"/>
    <property type="match status" value="1"/>
</dbReference>
<organism evidence="4 5">
    <name type="scientific">Cellulomonas soli</name>
    <dbReference type="NCBI Taxonomy" id="931535"/>
    <lineage>
        <taxon>Bacteria</taxon>
        <taxon>Bacillati</taxon>
        <taxon>Actinomycetota</taxon>
        <taxon>Actinomycetes</taxon>
        <taxon>Micrococcales</taxon>
        <taxon>Cellulomonadaceae</taxon>
        <taxon>Cellulomonas</taxon>
    </lineage>
</organism>
<comment type="caution">
    <text evidence="4">The sequence shown here is derived from an EMBL/GenBank/DDBJ whole genome shotgun (WGS) entry which is preliminary data.</text>
</comment>
<comment type="similarity">
    <text evidence="1 2">Belongs to the phD/YefM antitoxin family.</text>
</comment>
<evidence type="ECO:0000313" key="5">
    <source>
        <dbReference type="Proteomes" id="UP000321798"/>
    </source>
</evidence>
<protein>
    <recommendedName>
        <fullName evidence="2">Antitoxin</fullName>
    </recommendedName>
</protein>
<dbReference type="PANTHER" id="PTHR35377:SF5">
    <property type="entry name" value="ANTITOXIN VAPB46"/>
    <property type="match status" value="1"/>
</dbReference>
<name>A0A512PHZ7_9CELL</name>
<evidence type="ECO:0000256" key="1">
    <source>
        <dbReference type="ARBA" id="ARBA00009981"/>
    </source>
</evidence>
<dbReference type="InterPro" id="IPR051416">
    <property type="entry name" value="phD-YefM_TA_antitoxins"/>
</dbReference>
<dbReference type="NCBIfam" id="TIGR01552">
    <property type="entry name" value="phd_fam"/>
    <property type="match status" value="1"/>
</dbReference>
<proteinExistence type="inferred from homology"/>
<feature type="compositionally biased region" description="Low complexity" evidence="3">
    <location>
        <begin position="102"/>
        <end position="115"/>
    </location>
</feature>
<dbReference type="Gene3D" id="3.40.1620.10">
    <property type="entry name" value="YefM-like domain"/>
    <property type="match status" value="1"/>
</dbReference>
<dbReference type="EMBL" id="BKAL01000015">
    <property type="protein sequence ID" value="GEP70762.1"/>
    <property type="molecule type" value="Genomic_DNA"/>
</dbReference>
<dbReference type="GO" id="GO:0097351">
    <property type="term" value="F:toxin sequestering activity"/>
    <property type="evidence" value="ECO:0007669"/>
    <property type="project" value="TreeGrafter"/>
</dbReference>
<sequence>MPAPVDPLTCGCSQTDPVAGLPVRRVRRYGRGVEVAVSALRAELKQWIEAAKAGEDVVITDRGVPVARLSGIESADLLTRLTRDGLLTAPDEPRPPAEPEQHGAQGAHGPGARQPNAVSGLVRRLRR</sequence>
<feature type="region of interest" description="Disordered" evidence="3">
    <location>
        <begin position="83"/>
        <end position="127"/>
    </location>
</feature>
<evidence type="ECO:0000256" key="2">
    <source>
        <dbReference type="RuleBase" id="RU362080"/>
    </source>
</evidence>
<dbReference type="InterPro" id="IPR036165">
    <property type="entry name" value="YefM-like_sf"/>
</dbReference>
<keyword evidence="5" id="KW-1185">Reference proteome</keyword>
<dbReference type="InterPro" id="IPR006442">
    <property type="entry name" value="Antitoxin_Phd/YefM"/>
</dbReference>
<reference evidence="4 5" key="1">
    <citation type="submission" date="2019-07" db="EMBL/GenBank/DDBJ databases">
        <title>Whole genome shotgun sequence of Cellulomonas soli NBRC 109434.</title>
        <authorList>
            <person name="Hosoyama A."/>
            <person name="Uohara A."/>
            <person name="Ohji S."/>
            <person name="Ichikawa N."/>
        </authorList>
    </citation>
    <scope>NUCLEOTIDE SEQUENCE [LARGE SCALE GENOMIC DNA]</scope>
    <source>
        <strain evidence="4 5">NBRC 109434</strain>
    </source>
</reference>
<comment type="function">
    <text evidence="2">Antitoxin component of a type II toxin-antitoxin (TA) system.</text>
</comment>
<dbReference type="AlphaFoldDB" id="A0A512PHZ7"/>
<dbReference type="PANTHER" id="PTHR35377">
    <property type="entry name" value="ANTITOXIN VAPB49-RELATED-RELATED"/>
    <property type="match status" value="1"/>
</dbReference>
<accession>A0A512PHZ7</accession>
<feature type="compositionally biased region" description="Basic and acidic residues" evidence="3">
    <location>
        <begin position="91"/>
        <end position="101"/>
    </location>
</feature>
<gene>
    <name evidence="4" type="ORF">CSO01_34770</name>
</gene>